<name>A0ACC0DK12_9PEZI</name>
<dbReference type="EMBL" id="MU394281">
    <property type="protein sequence ID" value="KAI6093097.1"/>
    <property type="molecule type" value="Genomic_DNA"/>
</dbReference>
<dbReference type="Proteomes" id="UP001497680">
    <property type="component" value="Unassembled WGS sequence"/>
</dbReference>
<protein>
    <submittedName>
        <fullName evidence="1">Uncharacterized protein</fullName>
    </submittedName>
</protein>
<evidence type="ECO:0000313" key="1">
    <source>
        <dbReference type="EMBL" id="KAI6093097.1"/>
    </source>
</evidence>
<proteinExistence type="predicted"/>
<sequence length="402" mass="43924">MARRRNRNRNLGAQANNMRGSRVVGFDDDHPMHGTESSPTRNHGSPNRRGGRNKSNPTRNQTWKQQHQHGQNPFNTSTQANNRNNFGGQRGRGGRGGRGGGQGGRGGRGGRGRNTSIFNDAADDVFRDIPPARAVADDQGSDDSSSSSSLSTYPNFNGNGNNGPRVRFCTECSAVRRANLRFRNLVARALKRCSEHFVAWAEEAGVGFGTCDEMDWQPEPVTRVLLLAPPPAPPPPPSPPPSSPKHFSPMFQTSPFLDELLREHPQPQEWDQQQQHYHQQQSPQQQHHQQYQQYKPDPLSTATTPTPGPWPWPPWEKPPVVHRRFGTPAFSAPAFTPVPTTAPIADITPSGGGQIDGLSGTKLPVSGFGMLGAAAAATPGAPLSSRIIDQLRDSSSLRWDFT</sequence>
<evidence type="ECO:0000313" key="2">
    <source>
        <dbReference type="Proteomes" id="UP001497680"/>
    </source>
</evidence>
<organism evidence="1 2">
    <name type="scientific">Hypoxylon rubiginosum</name>
    <dbReference type="NCBI Taxonomy" id="110542"/>
    <lineage>
        <taxon>Eukaryota</taxon>
        <taxon>Fungi</taxon>
        <taxon>Dikarya</taxon>
        <taxon>Ascomycota</taxon>
        <taxon>Pezizomycotina</taxon>
        <taxon>Sordariomycetes</taxon>
        <taxon>Xylariomycetidae</taxon>
        <taxon>Xylariales</taxon>
        <taxon>Hypoxylaceae</taxon>
        <taxon>Hypoxylon</taxon>
    </lineage>
</organism>
<gene>
    <name evidence="1" type="ORF">F4821DRAFT_75152</name>
</gene>
<keyword evidence="2" id="KW-1185">Reference proteome</keyword>
<reference evidence="1 2" key="1">
    <citation type="journal article" date="2022" name="New Phytol.">
        <title>Ecological generalism drives hyperdiversity of secondary metabolite gene clusters in xylarialean endophytes.</title>
        <authorList>
            <person name="Franco M.E.E."/>
            <person name="Wisecaver J.H."/>
            <person name="Arnold A.E."/>
            <person name="Ju Y.M."/>
            <person name="Slot J.C."/>
            <person name="Ahrendt S."/>
            <person name="Moore L.P."/>
            <person name="Eastman K.E."/>
            <person name="Scott K."/>
            <person name="Konkel Z."/>
            <person name="Mondo S.J."/>
            <person name="Kuo A."/>
            <person name="Hayes R.D."/>
            <person name="Haridas S."/>
            <person name="Andreopoulos B."/>
            <person name="Riley R."/>
            <person name="LaButti K."/>
            <person name="Pangilinan J."/>
            <person name="Lipzen A."/>
            <person name="Amirebrahimi M."/>
            <person name="Yan J."/>
            <person name="Adam C."/>
            <person name="Keymanesh K."/>
            <person name="Ng V."/>
            <person name="Louie K."/>
            <person name="Northen T."/>
            <person name="Drula E."/>
            <person name="Henrissat B."/>
            <person name="Hsieh H.M."/>
            <person name="Youens-Clark K."/>
            <person name="Lutzoni F."/>
            <person name="Miadlikowska J."/>
            <person name="Eastwood D.C."/>
            <person name="Hamelin R.C."/>
            <person name="Grigoriev I.V."/>
            <person name="U'Ren J.M."/>
        </authorList>
    </citation>
    <scope>NUCLEOTIDE SEQUENCE [LARGE SCALE GENOMIC DNA]</scope>
    <source>
        <strain evidence="1 2">ER1909</strain>
    </source>
</reference>
<accession>A0ACC0DK12</accession>
<comment type="caution">
    <text evidence="1">The sequence shown here is derived from an EMBL/GenBank/DDBJ whole genome shotgun (WGS) entry which is preliminary data.</text>
</comment>